<name>A0A5S9M829_BACIA</name>
<protein>
    <submittedName>
        <fullName evidence="1">Uncharacterized protein</fullName>
    </submittedName>
</protein>
<organism evidence="1 2">
    <name type="scientific">Bacillus safensis</name>
    <dbReference type="NCBI Taxonomy" id="561879"/>
    <lineage>
        <taxon>Bacteria</taxon>
        <taxon>Bacillati</taxon>
        <taxon>Bacillota</taxon>
        <taxon>Bacilli</taxon>
        <taxon>Bacillales</taxon>
        <taxon>Bacillaceae</taxon>
        <taxon>Bacillus</taxon>
    </lineage>
</organism>
<gene>
    <name evidence="1" type="ORF">BsIDN1_17170</name>
</gene>
<reference evidence="1 2" key="1">
    <citation type="submission" date="2019-12" db="EMBL/GenBank/DDBJ databases">
        <title>Full genome sequence of a Bacillus safensis strain isolated from commercially available natto in Indonesia.</title>
        <authorList>
            <person name="Yoshida M."/>
            <person name="Uomi M."/>
            <person name="Waturangi D."/>
            <person name="Ekaputri J.J."/>
            <person name="Setiamarga D.H.E."/>
        </authorList>
    </citation>
    <scope>NUCLEOTIDE SEQUENCE [LARGE SCALE GENOMIC DNA]</scope>
    <source>
        <strain evidence="1 2">IDN1</strain>
    </source>
</reference>
<dbReference type="AlphaFoldDB" id="A0A5S9M829"/>
<dbReference type="Proteomes" id="UP000464658">
    <property type="component" value="Chromosome"/>
</dbReference>
<evidence type="ECO:0000313" key="2">
    <source>
        <dbReference type="Proteomes" id="UP000464658"/>
    </source>
</evidence>
<evidence type="ECO:0000313" key="1">
    <source>
        <dbReference type="EMBL" id="BBP88099.1"/>
    </source>
</evidence>
<proteinExistence type="predicted"/>
<sequence>MLALKQTFADLVLIHQTNALSEFELLVMDKGANALAQQTLRELYTEELKKTKENEWLQKWFQEEHSERDILEHLEETEGLKKTNRLCGHALSKASSIEEIAGNLYFLVSCRSIFQRAGFHLIPYEHQGQTLFILLNTRKKEDWKERAEKSAADIKQLYDRGAATRNCDQIWHRSIL</sequence>
<dbReference type="EMBL" id="AP021906">
    <property type="protein sequence ID" value="BBP88099.1"/>
    <property type="molecule type" value="Genomic_DNA"/>
</dbReference>
<accession>A0A5S9M829</accession>